<dbReference type="Proteomes" id="UP000317366">
    <property type="component" value="Unassembled WGS sequence"/>
</dbReference>
<proteinExistence type="predicted"/>
<evidence type="ECO:0000313" key="4">
    <source>
        <dbReference type="Proteomes" id="UP000319829"/>
    </source>
</evidence>
<protein>
    <submittedName>
        <fullName evidence="1">Uncharacterized protein</fullName>
    </submittedName>
</protein>
<comment type="caution">
    <text evidence="1">The sequence shown here is derived from an EMBL/GenBank/DDBJ whole genome shotgun (WGS) entry which is preliminary data.</text>
</comment>
<dbReference type="EMBL" id="VBOX01000085">
    <property type="protein sequence ID" value="TMQ62142.1"/>
    <property type="molecule type" value="Genomic_DNA"/>
</dbReference>
<sequence>MVHANSFPKASDGYFMIESIHDPIEVITMFGNGKMRPIRFRWKNKIVKVAKVTGDWVRHEGQNKIHYFALLADSSDYYEICYNAKDMTWQLTRVWMEG</sequence>
<reference evidence="3 4" key="1">
    <citation type="journal article" date="2019" name="Nat. Microbiol.">
        <title>Mediterranean grassland soil C-N compound turnover is dependent on rainfall and depth, and is mediated by genomically divergent microorganisms.</title>
        <authorList>
            <person name="Diamond S."/>
            <person name="Andeer P.F."/>
            <person name="Li Z."/>
            <person name="Crits-Christoph A."/>
            <person name="Burstein D."/>
            <person name="Anantharaman K."/>
            <person name="Lane K.R."/>
            <person name="Thomas B.C."/>
            <person name="Pan C."/>
            <person name="Northen T.R."/>
            <person name="Banfield J.F."/>
        </authorList>
    </citation>
    <scope>NUCLEOTIDE SEQUENCE [LARGE SCALE GENOMIC DNA]</scope>
    <source>
        <strain evidence="1">WS_4</strain>
        <strain evidence="2">WS_7</strain>
    </source>
</reference>
<name>A0A538SPV8_UNCEI</name>
<dbReference type="EMBL" id="VBOU01000086">
    <property type="protein sequence ID" value="TMQ53406.1"/>
    <property type="molecule type" value="Genomic_DNA"/>
</dbReference>
<dbReference type="AlphaFoldDB" id="A0A538SPV8"/>
<evidence type="ECO:0000313" key="2">
    <source>
        <dbReference type="EMBL" id="TMQ62142.1"/>
    </source>
</evidence>
<organism evidence="1 4">
    <name type="scientific">Eiseniibacteriota bacterium</name>
    <dbReference type="NCBI Taxonomy" id="2212470"/>
    <lineage>
        <taxon>Bacteria</taxon>
        <taxon>Candidatus Eiseniibacteriota</taxon>
    </lineage>
</organism>
<accession>A0A538SPV8</accession>
<dbReference type="Proteomes" id="UP000319829">
    <property type="component" value="Unassembled WGS sequence"/>
</dbReference>
<gene>
    <name evidence="1" type="ORF">E6K74_09365</name>
    <name evidence="2" type="ORF">E6K77_08155</name>
</gene>
<evidence type="ECO:0000313" key="1">
    <source>
        <dbReference type="EMBL" id="TMQ53406.1"/>
    </source>
</evidence>
<evidence type="ECO:0000313" key="3">
    <source>
        <dbReference type="Proteomes" id="UP000317366"/>
    </source>
</evidence>